<keyword evidence="6 8" id="KW-1133">Transmembrane helix</keyword>
<feature type="transmembrane region" description="Helical" evidence="8">
    <location>
        <begin position="41"/>
        <end position="63"/>
    </location>
</feature>
<dbReference type="PROSITE" id="PS00237">
    <property type="entry name" value="G_PROTEIN_RECEP_F1_1"/>
    <property type="match status" value="1"/>
</dbReference>
<dbReference type="SUPFAM" id="SSF81321">
    <property type="entry name" value="Family A G protein-coupled receptor-like"/>
    <property type="match status" value="1"/>
</dbReference>
<evidence type="ECO:0000256" key="8">
    <source>
        <dbReference type="SAM" id="Phobius"/>
    </source>
</evidence>
<dbReference type="PhylomeDB" id="A0A1B0G6J6"/>
<comment type="similarity">
    <text evidence="2">Belongs to the G-protein coupled receptor 1 family.</text>
</comment>
<dbReference type="PRINTS" id="PR00237">
    <property type="entry name" value="GPCRRHODOPSN"/>
</dbReference>
<dbReference type="InterPro" id="IPR000276">
    <property type="entry name" value="GPCR_Rhodpsn"/>
</dbReference>
<evidence type="ECO:0000259" key="9">
    <source>
        <dbReference type="PROSITE" id="PS50262"/>
    </source>
</evidence>
<dbReference type="GO" id="GO:0005886">
    <property type="term" value="C:plasma membrane"/>
    <property type="evidence" value="ECO:0007669"/>
    <property type="project" value="TreeGrafter"/>
</dbReference>
<sequence>MGYRWLRIAVWIVVALAVVGNVAVLVVILSIRSEVASVSRFLMGHLAFADLCLGLYLLLIASIDAHSMGEYFNFAYDWQYGAGCKVAGFLTVFASHLSVFTLTVITIERWMAITHALHLNYRIKLKQAGYVMTAGWFYSIIMSSLPLSGISNYSSTSICLPMEDRDTYDTIYLVTIMGLNGVAFFIIALCYAQIYMSLGKETRQAHGASMGEMSVAKKMALLVSCS</sequence>
<protein>
    <recommendedName>
        <fullName evidence="9">G-protein coupled receptors family 1 profile domain-containing protein</fullName>
    </recommendedName>
</protein>
<name>A0A1B0G6J6_GLOMM</name>
<keyword evidence="3" id="KW-0433">Leucine-rich repeat</keyword>
<feature type="domain" description="G-protein coupled receptors family 1 profile" evidence="9">
    <location>
        <begin position="20"/>
        <end position="226"/>
    </location>
</feature>
<dbReference type="STRING" id="37546.A0A1B0G6J6"/>
<evidence type="ECO:0000256" key="7">
    <source>
        <dbReference type="ARBA" id="ARBA00023136"/>
    </source>
</evidence>
<accession>A0A1B0G6J6</accession>
<dbReference type="GO" id="GO:0016500">
    <property type="term" value="F:protein-hormone receptor activity"/>
    <property type="evidence" value="ECO:0007669"/>
    <property type="project" value="InterPro"/>
</dbReference>
<dbReference type="PRINTS" id="PR00373">
    <property type="entry name" value="GLYCHORMONER"/>
</dbReference>
<dbReference type="InterPro" id="IPR017452">
    <property type="entry name" value="GPCR_Rhodpsn_7TM"/>
</dbReference>
<evidence type="ECO:0000256" key="5">
    <source>
        <dbReference type="ARBA" id="ARBA00022737"/>
    </source>
</evidence>
<reference evidence="10" key="1">
    <citation type="submission" date="2020-05" db="UniProtKB">
        <authorList>
            <consortium name="EnsemblMetazoa"/>
        </authorList>
    </citation>
    <scope>IDENTIFICATION</scope>
    <source>
        <strain evidence="10">Yale</strain>
    </source>
</reference>
<evidence type="ECO:0000256" key="1">
    <source>
        <dbReference type="ARBA" id="ARBA00004370"/>
    </source>
</evidence>
<dbReference type="PROSITE" id="PS50262">
    <property type="entry name" value="G_PROTEIN_RECEP_F1_2"/>
    <property type="match status" value="1"/>
</dbReference>
<dbReference type="InterPro" id="IPR002131">
    <property type="entry name" value="Gphrmn_rcpt_fam"/>
</dbReference>
<feature type="transmembrane region" description="Helical" evidence="8">
    <location>
        <begin position="86"/>
        <end position="107"/>
    </location>
</feature>
<dbReference type="GO" id="GO:0009755">
    <property type="term" value="P:hormone-mediated signaling pathway"/>
    <property type="evidence" value="ECO:0007669"/>
    <property type="project" value="TreeGrafter"/>
</dbReference>
<dbReference type="PANTHER" id="PTHR24372:SF74">
    <property type="entry name" value="LP13728P"/>
    <property type="match status" value="1"/>
</dbReference>
<evidence type="ECO:0000256" key="6">
    <source>
        <dbReference type="ARBA" id="ARBA00022989"/>
    </source>
</evidence>
<keyword evidence="5" id="KW-0677">Repeat</keyword>
<feature type="transmembrane region" description="Helical" evidence="8">
    <location>
        <begin position="6"/>
        <end position="29"/>
    </location>
</feature>
<dbReference type="PANTHER" id="PTHR24372">
    <property type="entry name" value="GLYCOPROTEIN HORMONE RECEPTOR"/>
    <property type="match status" value="1"/>
</dbReference>
<keyword evidence="7 8" id="KW-0472">Membrane</keyword>
<evidence type="ECO:0000256" key="3">
    <source>
        <dbReference type="ARBA" id="ARBA00022614"/>
    </source>
</evidence>
<dbReference type="GO" id="GO:0007189">
    <property type="term" value="P:adenylate cyclase-activating G protein-coupled receptor signaling pathway"/>
    <property type="evidence" value="ECO:0007669"/>
    <property type="project" value="TreeGrafter"/>
</dbReference>
<dbReference type="Gene3D" id="1.20.1070.10">
    <property type="entry name" value="Rhodopsin 7-helix transmembrane proteins"/>
    <property type="match status" value="1"/>
</dbReference>
<organism evidence="10 11">
    <name type="scientific">Glossina morsitans morsitans</name>
    <name type="common">Savannah tsetse fly</name>
    <dbReference type="NCBI Taxonomy" id="37546"/>
    <lineage>
        <taxon>Eukaryota</taxon>
        <taxon>Metazoa</taxon>
        <taxon>Ecdysozoa</taxon>
        <taxon>Arthropoda</taxon>
        <taxon>Hexapoda</taxon>
        <taxon>Insecta</taxon>
        <taxon>Pterygota</taxon>
        <taxon>Neoptera</taxon>
        <taxon>Endopterygota</taxon>
        <taxon>Diptera</taxon>
        <taxon>Brachycera</taxon>
        <taxon>Muscomorpha</taxon>
        <taxon>Hippoboscoidea</taxon>
        <taxon>Glossinidae</taxon>
        <taxon>Glossina</taxon>
    </lineage>
</organism>
<dbReference type="AlphaFoldDB" id="A0A1B0G6J6"/>
<comment type="subcellular location">
    <subcellularLocation>
        <location evidence="1">Membrane</location>
    </subcellularLocation>
</comment>
<dbReference type="Pfam" id="PF00001">
    <property type="entry name" value="7tm_1"/>
    <property type="match status" value="1"/>
</dbReference>
<keyword evidence="11" id="KW-1185">Reference proteome</keyword>
<evidence type="ECO:0000313" key="10">
    <source>
        <dbReference type="EnsemblMetazoa" id="GMOY008940-PA"/>
    </source>
</evidence>
<feature type="transmembrane region" description="Helical" evidence="8">
    <location>
        <begin position="170"/>
        <end position="194"/>
    </location>
</feature>
<proteinExistence type="inferred from homology"/>
<dbReference type="EMBL" id="CCAG010017032">
    <property type="status" value="NOT_ANNOTATED_CDS"/>
    <property type="molecule type" value="Genomic_DNA"/>
</dbReference>
<dbReference type="Proteomes" id="UP000092444">
    <property type="component" value="Unassembled WGS sequence"/>
</dbReference>
<feature type="transmembrane region" description="Helical" evidence="8">
    <location>
        <begin position="128"/>
        <end position="150"/>
    </location>
</feature>
<evidence type="ECO:0000313" key="11">
    <source>
        <dbReference type="Proteomes" id="UP000092444"/>
    </source>
</evidence>
<dbReference type="GO" id="GO:0008528">
    <property type="term" value="F:G protein-coupled peptide receptor activity"/>
    <property type="evidence" value="ECO:0007669"/>
    <property type="project" value="TreeGrafter"/>
</dbReference>
<dbReference type="EnsemblMetazoa" id="GMOY008940-RA">
    <property type="protein sequence ID" value="GMOY008940-PA"/>
    <property type="gene ID" value="GMOY008940"/>
</dbReference>
<dbReference type="VEuPathDB" id="VectorBase:GMOY008940"/>
<keyword evidence="4 8" id="KW-0812">Transmembrane</keyword>
<evidence type="ECO:0000256" key="2">
    <source>
        <dbReference type="ARBA" id="ARBA00010663"/>
    </source>
</evidence>
<evidence type="ECO:0000256" key="4">
    <source>
        <dbReference type="ARBA" id="ARBA00022692"/>
    </source>
</evidence>